<dbReference type="AlphaFoldDB" id="A0A6G0Z093"/>
<proteinExistence type="predicted"/>
<accession>A0A6G0Z093</accession>
<feature type="non-terminal residue" evidence="1">
    <location>
        <position position="1"/>
    </location>
</feature>
<gene>
    <name evidence="1" type="ORF">FWK35_00020688</name>
</gene>
<organism evidence="1 2">
    <name type="scientific">Aphis craccivora</name>
    <name type="common">Cowpea aphid</name>
    <dbReference type="NCBI Taxonomy" id="307492"/>
    <lineage>
        <taxon>Eukaryota</taxon>
        <taxon>Metazoa</taxon>
        <taxon>Ecdysozoa</taxon>
        <taxon>Arthropoda</taxon>
        <taxon>Hexapoda</taxon>
        <taxon>Insecta</taxon>
        <taxon>Pterygota</taxon>
        <taxon>Neoptera</taxon>
        <taxon>Paraneoptera</taxon>
        <taxon>Hemiptera</taxon>
        <taxon>Sternorrhyncha</taxon>
        <taxon>Aphidomorpha</taxon>
        <taxon>Aphidoidea</taxon>
        <taxon>Aphididae</taxon>
        <taxon>Aphidini</taxon>
        <taxon>Aphis</taxon>
        <taxon>Aphis</taxon>
    </lineage>
</organism>
<evidence type="ECO:0000313" key="1">
    <source>
        <dbReference type="EMBL" id="KAF0763714.1"/>
    </source>
</evidence>
<dbReference type="Proteomes" id="UP000478052">
    <property type="component" value="Unassembled WGS sequence"/>
</dbReference>
<name>A0A6G0Z093_APHCR</name>
<comment type="caution">
    <text evidence="1">The sequence shown here is derived from an EMBL/GenBank/DDBJ whole genome shotgun (WGS) entry which is preliminary data.</text>
</comment>
<reference evidence="1 2" key="1">
    <citation type="submission" date="2019-08" db="EMBL/GenBank/DDBJ databases">
        <title>Whole genome of Aphis craccivora.</title>
        <authorList>
            <person name="Voronova N.V."/>
            <person name="Shulinski R.S."/>
            <person name="Bandarenka Y.V."/>
            <person name="Zhorov D.G."/>
            <person name="Warner D."/>
        </authorList>
    </citation>
    <scope>NUCLEOTIDE SEQUENCE [LARGE SCALE GENOMIC DNA]</scope>
    <source>
        <strain evidence="1">180601</strain>
        <tissue evidence="1">Whole Body</tissue>
    </source>
</reference>
<protein>
    <submittedName>
        <fullName evidence="1">Uncharacterized protein</fullName>
    </submittedName>
</protein>
<sequence length="84" mass="9653">SLLLSLSPSLTLNFPFYFFHATSPPLASFSFSSLNYFPSHLSPFPVHPPPDAAPGANNFSYIIRTWHTQWAPFFCHFMKRFLIM</sequence>
<evidence type="ECO:0000313" key="2">
    <source>
        <dbReference type="Proteomes" id="UP000478052"/>
    </source>
</evidence>
<dbReference type="EMBL" id="VUJU01001819">
    <property type="protein sequence ID" value="KAF0763714.1"/>
    <property type="molecule type" value="Genomic_DNA"/>
</dbReference>
<keyword evidence="2" id="KW-1185">Reference proteome</keyword>